<evidence type="ECO:0000313" key="1">
    <source>
        <dbReference type="EMBL" id="KAF7640218.1"/>
    </source>
</evidence>
<dbReference type="Proteomes" id="UP000605970">
    <property type="component" value="Unassembled WGS sequence"/>
</dbReference>
<dbReference type="AlphaFoldDB" id="A0A8T0A4A1"/>
<reference evidence="1" key="1">
    <citation type="journal article" date="2020" name="Ecol. Evol.">
        <title>Genome structure and content of the rice root-knot nematode (Meloidogyne graminicola).</title>
        <authorList>
            <person name="Phan N.T."/>
            <person name="Danchin E.G.J."/>
            <person name="Klopp C."/>
            <person name="Perfus-Barbeoch L."/>
            <person name="Kozlowski D.K."/>
            <person name="Koutsovoulos G.D."/>
            <person name="Lopez-Roques C."/>
            <person name="Bouchez O."/>
            <person name="Zahm M."/>
            <person name="Besnard G."/>
            <person name="Bellafiore S."/>
        </authorList>
    </citation>
    <scope>NUCLEOTIDE SEQUENCE</scope>
    <source>
        <strain evidence="1">VN-18</strain>
    </source>
</reference>
<name>A0A8T0A4A1_9BILA</name>
<proteinExistence type="predicted"/>
<keyword evidence="2" id="KW-1185">Reference proteome</keyword>
<accession>A0A8T0A4A1</accession>
<comment type="caution">
    <text evidence="1">The sequence shown here is derived from an EMBL/GenBank/DDBJ whole genome shotgun (WGS) entry which is preliminary data.</text>
</comment>
<sequence>MWFDVISKISIRSVHRSSFPGKFLKVQKRTKYIITDAMFNGLSPNEQMEIAMKHIPTLKKKNCTFETRPEVYGAEPKIWPVQLRKAVWMGEIVKESPQSLLNMAACHLEESRGMLATDEAWKSTSLQLKDFMKIYNFDTKSHYVDGCLKDSEKCSNLIYKIYKEDKFDPDHFLGWFPKKGQITTELWVFCDGNWKTLMEWYGLKKP</sequence>
<evidence type="ECO:0000313" key="2">
    <source>
        <dbReference type="Proteomes" id="UP000605970"/>
    </source>
</evidence>
<organism evidence="1 2">
    <name type="scientific">Meloidogyne graminicola</name>
    <dbReference type="NCBI Taxonomy" id="189291"/>
    <lineage>
        <taxon>Eukaryota</taxon>
        <taxon>Metazoa</taxon>
        <taxon>Ecdysozoa</taxon>
        <taxon>Nematoda</taxon>
        <taxon>Chromadorea</taxon>
        <taxon>Rhabditida</taxon>
        <taxon>Tylenchina</taxon>
        <taxon>Tylenchomorpha</taxon>
        <taxon>Tylenchoidea</taxon>
        <taxon>Meloidogynidae</taxon>
        <taxon>Meloidogyninae</taxon>
        <taxon>Meloidogyne</taxon>
    </lineage>
</organism>
<dbReference type="EMBL" id="JABEBT010000001">
    <property type="protein sequence ID" value="KAF7640218.1"/>
    <property type="molecule type" value="Genomic_DNA"/>
</dbReference>
<gene>
    <name evidence="1" type="ORF">Mgra_00000046</name>
</gene>
<protein>
    <submittedName>
        <fullName evidence="1">Uncharacterized protein</fullName>
    </submittedName>
</protein>